<name>A0A9E7MRF7_9CAUD</name>
<protein>
    <submittedName>
        <fullName evidence="2">Uncharacterized protein</fullName>
    </submittedName>
</protein>
<dbReference type="EMBL" id="ON529855">
    <property type="protein sequence ID" value="USN15013.1"/>
    <property type="molecule type" value="Genomic_DNA"/>
</dbReference>
<keyword evidence="3" id="KW-1185">Reference proteome</keyword>
<keyword evidence="1" id="KW-0472">Membrane</keyword>
<proteinExistence type="predicted"/>
<sequence length="53" mass="5751">MNSTSDDYFGWLDEGGDRLLAWCVSHWRATLVVVGGTPVMTGVAIGFILGKCF</sequence>
<reference evidence="2 3" key="1">
    <citation type="submission" date="2022-05" db="EMBL/GenBank/DDBJ databases">
        <authorList>
            <person name="Friedrich I."/>
            <person name="Poehlein A."/>
            <person name="Schneider D."/>
            <person name="Hertel R."/>
            <person name="Daniel R."/>
        </authorList>
    </citation>
    <scope>NUCLEOTIDE SEQUENCE [LARGE SCALE GENOMIC DNA]</scope>
</reference>
<keyword evidence="1" id="KW-0812">Transmembrane</keyword>
<keyword evidence="1" id="KW-1133">Transmembrane helix</keyword>
<accession>A0A9E7MRF7</accession>
<evidence type="ECO:0000313" key="3">
    <source>
        <dbReference type="Proteomes" id="UP001057221"/>
    </source>
</evidence>
<dbReference type="Proteomes" id="UP001057221">
    <property type="component" value="Segment"/>
</dbReference>
<evidence type="ECO:0000256" key="1">
    <source>
        <dbReference type="SAM" id="Phobius"/>
    </source>
</evidence>
<gene>
    <name evidence="2" type="ORF">DOMOVOI_05630</name>
</gene>
<evidence type="ECO:0000313" key="2">
    <source>
        <dbReference type="EMBL" id="USN15013.1"/>
    </source>
</evidence>
<organism evidence="2 3">
    <name type="scientific">Brevundimonas phage vB_BpoS-Domovoi</name>
    <dbReference type="NCBI Taxonomy" id="2948598"/>
    <lineage>
        <taxon>Viruses</taxon>
        <taxon>Duplodnaviria</taxon>
        <taxon>Heunggongvirae</taxon>
        <taxon>Uroviricota</taxon>
        <taxon>Caudoviricetes</taxon>
        <taxon>Jeanschmidtviridae</taxon>
        <taxon>Marchewkavirus</taxon>
        <taxon>Marchewkavirus domovoi</taxon>
    </lineage>
</organism>
<feature type="transmembrane region" description="Helical" evidence="1">
    <location>
        <begin position="27"/>
        <end position="49"/>
    </location>
</feature>